<dbReference type="Proteomes" id="UP000499080">
    <property type="component" value="Unassembled WGS sequence"/>
</dbReference>
<keyword evidence="1" id="KW-1133">Transmembrane helix</keyword>
<organism evidence="2 3">
    <name type="scientific">Araneus ventricosus</name>
    <name type="common">Orbweaver spider</name>
    <name type="synonym">Epeira ventricosa</name>
    <dbReference type="NCBI Taxonomy" id="182803"/>
    <lineage>
        <taxon>Eukaryota</taxon>
        <taxon>Metazoa</taxon>
        <taxon>Ecdysozoa</taxon>
        <taxon>Arthropoda</taxon>
        <taxon>Chelicerata</taxon>
        <taxon>Arachnida</taxon>
        <taxon>Araneae</taxon>
        <taxon>Araneomorphae</taxon>
        <taxon>Entelegynae</taxon>
        <taxon>Araneoidea</taxon>
        <taxon>Araneidae</taxon>
        <taxon>Araneus</taxon>
    </lineage>
</organism>
<comment type="caution">
    <text evidence="2">The sequence shown here is derived from an EMBL/GenBank/DDBJ whole genome shotgun (WGS) entry which is preliminary data.</text>
</comment>
<sequence length="192" mass="22076">MPSLFTFRTTQPPEFGAMARSETGTLKAAACTRIYWNYRVPGTRIGEFVDSTSPLMSQYHVSDTETTTYSASISLYVPRYYPQALSQNVTQEKLPSGTNPEYLTHALHKYLHTQRLEGGDMTLLLVGGKVEWEDGIERILDIYYEDRKRTFFSASKPNRSIPFGVVCFLSHRFLITCVLCLSMLNWFLFIWE</sequence>
<keyword evidence="1" id="KW-0472">Membrane</keyword>
<keyword evidence="1" id="KW-0812">Transmembrane</keyword>
<gene>
    <name evidence="2" type="ORF">AVEN_171846_1</name>
</gene>
<evidence type="ECO:0000256" key="1">
    <source>
        <dbReference type="SAM" id="Phobius"/>
    </source>
</evidence>
<evidence type="ECO:0000313" key="3">
    <source>
        <dbReference type="Proteomes" id="UP000499080"/>
    </source>
</evidence>
<protein>
    <submittedName>
        <fullName evidence="2">Uncharacterized protein</fullName>
    </submittedName>
</protein>
<evidence type="ECO:0000313" key="2">
    <source>
        <dbReference type="EMBL" id="GBM36730.1"/>
    </source>
</evidence>
<proteinExistence type="predicted"/>
<reference evidence="2 3" key="1">
    <citation type="journal article" date="2019" name="Sci. Rep.">
        <title>Orb-weaving spider Araneus ventricosus genome elucidates the spidroin gene catalogue.</title>
        <authorList>
            <person name="Kono N."/>
            <person name="Nakamura H."/>
            <person name="Ohtoshi R."/>
            <person name="Moran D.A.P."/>
            <person name="Shinohara A."/>
            <person name="Yoshida Y."/>
            <person name="Fujiwara M."/>
            <person name="Mori M."/>
            <person name="Tomita M."/>
            <person name="Arakawa K."/>
        </authorList>
    </citation>
    <scope>NUCLEOTIDE SEQUENCE [LARGE SCALE GENOMIC DNA]</scope>
</reference>
<feature type="transmembrane region" description="Helical" evidence="1">
    <location>
        <begin position="173"/>
        <end position="191"/>
    </location>
</feature>
<accession>A0A4Y2F5B0</accession>
<dbReference type="AlphaFoldDB" id="A0A4Y2F5B0"/>
<name>A0A4Y2F5B0_ARAVE</name>
<keyword evidence="3" id="KW-1185">Reference proteome</keyword>
<dbReference type="EMBL" id="BGPR01000818">
    <property type="protein sequence ID" value="GBM36730.1"/>
    <property type="molecule type" value="Genomic_DNA"/>
</dbReference>